<accession>A0A4V3DB47</accession>
<organism evidence="2 3">
    <name type="scientific">Actinomycetospora succinea</name>
    <dbReference type="NCBI Taxonomy" id="663603"/>
    <lineage>
        <taxon>Bacteria</taxon>
        <taxon>Bacillati</taxon>
        <taxon>Actinomycetota</taxon>
        <taxon>Actinomycetes</taxon>
        <taxon>Pseudonocardiales</taxon>
        <taxon>Pseudonocardiaceae</taxon>
        <taxon>Actinomycetospora</taxon>
    </lineage>
</organism>
<feature type="compositionally biased region" description="Basic and acidic residues" evidence="1">
    <location>
        <begin position="20"/>
        <end position="35"/>
    </location>
</feature>
<gene>
    <name evidence="2" type="ORF">EV188_101427</name>
</gene>
<feature type="compositionally biased region" description="Basic and acidic residues" evidence="1">
    <location>
        <begin position="239"/>
        <end position="258"/>
    </location>
</feature>
<proteinExistence type="predicted"/>
<feature type="compositionally biased region" description="Low complexity" evidence="1">
    <location>
        <begin position="202"/>
        <end position="211"/>
    </location>
</feature>
<evidence type="ECO:0000313" key="2">
    <source>
        <dbReference type="EMBL" id="TDQ65178.1"/>
    </source>
</evidence>
<feature type="region of interest" description="Disordered" evidence="1">
    <location>
        <begin position="228"/>
        <end position="283"/>
    </location>
</feature>
<feature type="compositionally biased region" description="Polar residues" evidence="1">
    <location>
        <begin position="1"/>
        <end position="11"/>
    </location>
</feature>
<reference evidence="2 3" key="1">
    <citation type="submission" date="2019-03" db="EMBL/GenBank/DDBJ databases">
        <title>Genomic Encyclopedia of Type Strains, Phase IV (KMG-IV): sequencing the most valuable type-strain genomes for metagenomic binning, comparative biology and taxonomic classification.</title>
        <authorList>
            <person name="Goeker M."/>
        </authorList>
    </citation>
    <scope>NUCLEOTIDE SEQUENCE [LARGE SCALE GENOMIC DNA]</scope>
    <source>
        <strain evidence="2 3">DSM 45775</strain>
    </source>
</reference>
<evidence type="ECO:0000313" key="3">
    <source>
        <dbReference type="Proteomes" id="UP000295705"/>
    </source>
</evidence>
<dbReference type="RefSeq" id="WP_133824573.1">
    <property type="nucleotide sequence ID" value="NZ_BAABHR010000046.1"/>
</dbReference>
<feature type="region of interest" description="Disordered" evidence="1">
    <location>
        <begin position="156"/>
        <end position="213"/>
    </location>
</feature>
<name>A0A4V3DB47_9PSEU</name>
<evidence type="ECO:0000256" key="1">
    <source>
        <dbReference type="SAM" id="MobiDB-lite"/>
    </source>
</evidence>
<sequence length="283" mass="31658">MSRPEQATDTPRTALPWPAGRHDAYLDSRPDETSRYDPAAEYGDGDWREPASDAEAGARIAYLRDYFPPAPGWPTRPLTPVEDAFQDAQERAVLYRAHDSDPYAWAEYQRLQALDRLAPLPAHDALDGLPRDEHGRPDILAAPAWNDEDRVARDHWTDEAAFDGRDSNEAADNRDGPFTDTQGLWWPSTGAWAAGTCDPNRADASGDLGALDDPERLRRRIETLRASLAADAQESLPEDEQRREQLARWHHDDHRTTDTGDDLDTVQAADDGADGLGEQRWGR</sequence>
<dbReference type="Proteomes" id="UP000295705">
    <property type="component" value="Unassembled WGS sequence"/>
</dbReference>
<dbReference type="EMBL" id="SNYO01000001">
    <property type="protein sequence ID" value="TDQ65178.1"/>
    <property type="molecule type" value="Genomic_DNA"/>
</dbReference>
<protein>
    <submittedName>
        <fullName evidence="2">Uncharacterized protein</fullName>
    </submittedName>
</protein>
<keyword evidence="3" id="KW-1185">Reference proteome</keyword>
<comment type="caution">
    <text evidence="2">The sequence shown here is derived from an EMBL/GenBank/DDBJ whole genome shotgun (WGS) entry which is preliminary data.</text>
</comment>
<feature type="compositionally biased region" description="Basic and acidic residues" evidence="1">
    <location>
        <begin position="156"/>
        <end position="177"/>
    </location>
</feature>
<feature type="region of interest" description="Disordered" evidence="1">
    <location>
        <begin position="1"/>
        <end position="51"/>
    </location>
</feature>
<dbReference type="AlphaFoldDB" id="A0A4V3DB47"/>